<evidence type="ECO:0000256" key="1">
    <source>
        <dbReference type="SAM" id="MobiDB-lite"/>
    </source>
</evidence>
<evidence type="ECO:0000313" key="4">
    <source>
        <dbReference type="Proteomes" id="UP001163878"/>
    </source>
</evidence>
<organism evidence="3 4">
    <name type="scientific">Streptomyces peucetius</name>
    <dbReference type="NCBI Taxonomy" id="1950"/>
    <lineage>
        <taxon>Bacteria</taxon>
        <taxon>Bacillati</taxon>
        <taxon>Actinomycetota</taxon>
        <taxon>Actinomycetes</taxon>
        <taxon>Kitasatosporales</taxon>
        <taxon>Streptomycetaceae</taxon>
        <taxon>Streptomyces</taxon>
    </lineage>
</organism>
<feature type="chain" id="PRO_5046250731" description="Iron ABC transporter substrate-binding protein" evidence="2">
    <location>
        <begin position="24"/>
        <end position="49"/>
    </location>
</feature>
<dbReference type="PROSITE" id="PS51257">
    <property type="entry name" value="PROKAR_LIPOPROTEIN"/>
    <property type="match status" value="1"/>
</dbReference>
<sequence>MPPTFRKTSTALAAALASLAVLATACGGSDSGASDSGTGAAGKPVEITY</sequence>
<feature type="signal peptide" evidence="2">
    <location>
        <begin position="1"/>
        <end position="23"/>
    </location>
</feature>
<reference evidence="3" key="1">
    <citation type="submission" date="2022-10" db="EMBL/GenBank/DDBJ databases">
        <title>Cytochrome P450 Catalyzes Benzene Ring Formation in the Biosynthesis of Trialkyl-Substituted Aromatic Polyketides.</title>
        <authorList>
            <person name="Zhao E."/>
            <person name="Ge H."/>
        </authorList>
    </citation>
    <scope>NUCLEOTIDE SEQUENCE</scope>
    <source>
        <strain evidence="3">NA0869</strain>
    </source>
</reference>
<keyword evidence="4" id="KW-1185">Reference proteome</keyword>
<feature type="compositionally biased region" description="Low complexity" evidence="1">
    <location>
        <begin position="27"/>
        <end position="42"/>
    </location>
</feature>
<accession>A0ABY6IHZ3</accession>
<evidence type="ECO:0000256" key="2">
    <source>
        <dbReference type="SAM" id="SignalP"/>
    </source>
</evidence>
<feature type="region of interest" description="Disordered" evidence="1">
    <location>
        <begin position="27"/>
        <end position="49"/>
    </location>
</feature>
<name>A0ABY6IHZ3_STRPE</name>
<evidence type="ECO:0000313" key="3">
    <source>
        <dbReference type="EMBL" id="UYQ65462.1"/>
    </source>
</evidence>
<dbReference type="EMBL" id="CP107567">
    <property type="protein sequence ID" value="UYQ65462.1"/>
    <property type="molecule type" value="Genomic_DNA"/>
</dbReference>
<gene>
    <name evidence="3" type="ORF">OGH68_31035</name>
</gene>
<protein>
    <recommendedName>
        <fullName evidence="5">Iron ABC transporter substrate-binding protein</fullName>
    </recommendedName>
</protein>
<proteinExistence type="predicted"/>
<dbReference type="Proteomes" id="UP001163878">
    <property type="component" value="Chromosome"/>
</dbReference>
<keyword evidence="2" id="KW-0732">Signal</keyword>
<dbReference type="RefSeq" id="WP_264248663.1">
    <property type="nucleotide sequence ID" value="NZ_CP107567.1"/>
</dbReference>
<evidence type="ECO:0008006" key="5">
    <source>
        <dbReference type="Google" id="ProtNLM"/>
    </source>
</evidence>